<keyword evidence="4 6" id="KW-0505">Motor protein</keyword>
<evidence type="ECO:0000259" key="8">
    <source>
        <dbReference type="PROSITE" id="PS51456"/>
    </source>
</evidence>
<dbReference type="SUPFAM" id="SSF52540">
    <property type="entry name" value="P-loop containing nucleoside triphosphate hydrolases"/>
    <property type="match status" value="1"/>
</dbReference>
<dbReference type="InterPro" id="IPR036961">
    <property type="entry name" value="Kinesin_motor_dom_sf"/>
</dbReference>
<feature type="region of interest" description="Actin-binding" evidence="6">
    <location>
        <begin position="638"/>
        <end position="660"/>
    </location>
</feature>
<comment type="similarity">
    <text evidence="6">Belongs to the TRAFAC class myosin-kinesin ATPase superfamily. Myosin family.</text>
</comment>
<organism evidence="9 10">
    <name type="scientific">Priapulus caudatus</name>
    <name type="common">Priapulid worm</name>
    <dbReference type="NCBI Taxonomy" id="37621"/>
    <lineage>
        <taxon>Eukaryota</taxon>
        <taxon>Metazoa</taxon>
        <taxon>Ecdysozoa</taxon>
        <taxon>Scalidophora</taxon>
        <taxon>Priapulida</taxon>
        <taxon>Priapulimorpha</taxon>
        <taxon>Priapulimorphida</taxon>
        <taxon>Priapulidae</taxon>
        <taxon>Priapulus</taxon>
    </lineage>
</organism>
<dbReference type="PROSITE" id="PS51456">
    <property type="entry name" value="MYOSIN_MOTOR"/>
    <property type="match status" value="1"/>
</dbReference>
<evidence type="ECO:0000256" key="1">
    <source>
        <dbReference type="ARBA" id="ARBA00022741"/>
    </source>
</evidence>
<gene>
    <name evidence="10" type="primary">LOC106806561</name>
</gene>
<keyword evidence="9" id="KW-1185">Reference proteome</keyword>
<dbReference type="PANTHER" id="PTHR13140">
    <property type="entry name" value="MYOSIN"/>
    <property type="match status" value="1"/>
</dbReference>
<evidence type="ECO:0000256" key="6">
    <source>
        <dbReference type="PROSITE-ProRule" id="PRU00782"/>
    </source>
</evidence>
<evidence type="ECO:0000313" key="10">
    <source>
        <dbReference type="RefSeq" id="XP_014664037.1"/>
    </source>
</evidence>
<dbReference type="SMART" id="SM00242">
    <property type="entry name" value="MYSc"/>
    <property type="match status" value="1"/>
</dbReference>
<dbReference type="SMART" id="SM00015">
    <property type="entry name" value="IQ"/>
    <property type="match status" value="3"/>
</dbReference>
<keyword evidence="5 6" id="KW-0009">Actin-binding</keyword>
<dbReference type="Pfam" id="PF00063">
    <property type="entry name" value="Myosin_head"/>
    <property type="match status" value="1"/>
</dbReference>
<dbReference type="Gene3D" id="1.20.5.190">
    <property type="match status" value="1"/>
</dbReference>
<reference evidence="10" key="1">
    <citation type="submission" date="2025-08" db="UniProtKB">
        <authorList>
            <consortium name="RefSeq"/>
        </authorList>
    </citation>
    <scope>IDENTIFICATION</scope>
</reference>
<dbReference type="Proteomes" id="UP000695022">
    <property type="component" value="Unplaced"/>
</dbReference>
<dbReference type="RefSeq" id="XP_014664037.1">
    <property type="nucleotide sequence ID" value="XM_014808551.1"/>
</dbReference>
<evidence type="ECO:0000313" key="9">
    <source>
        <dbReference type="Proteomes" id="UP000695022"/>
    </source>
</evidence>
<dbReference type="Gene3D" id="1.20.120.720">
    <property type="entry name" value="Myosin VI head, motor domain, U50 subdomain"/>
    <property type="match status" value="1"/>
</dbReference>
<dbReference type="Gene3D" id="3.40.850.10">
    <property type="entry name" value="Kinesin motor domain"/>
    <property type="match status" value="1"/>
</dbReference>
<evidence type="ECO:0000256" key="7">
    <source>
        <dbReference type="SAM" id="MobiDB-lite"/>
    </source>
</evidence>
<dbReference type="GeneID" id="106806561"/>
<name>A0ABM1DVR6_PRICU</name>
<dbReference type="InterPro" id="IPR000048">
    <property type="entry name" value="IQ_motif_EF-hand-BS"/>
</dbReference>
<dbReference type="PROSITE" id="PS50096">
    <property type="entry name" value="IQ"/>
    <property type="match status" value="1"/>
</dbReference>
<evidence type="ECO:0000256" key="3">
    <source>
        <dbReference type="ARBA" id="ARBA00023123"/>
    </source>
</evidence>
<dbReference type="CDD" id="cd00124">
    <property type="entry name" value="MYSc"/>
    <property type="match status" value="1"/>
</dbReference>
<accession>A0ABM1DVR6</accession>
<keyword evidence="3 6" id="KW-0518">Myosin</keyword>
<dbReference type="InterPro" id="IPR001609">
    <property type="entry name" value="Myosin_head_motor_dom-like"/>
</dbReference>
<sequence>MCPGVKVFAPHPELVWSTAIVDDIKESGSIVVRFLDNKTQTFAARTELPLAGDYGCLQCENLTQISPLSNAAVLDCIRDRSEHRAFYTRVGNTLLAVNPCEMMPTMYGNRAIGEYSRAAMDLPPHVFSVADAAYRELCRGAGSDCGGATDQAIIISGESGAGKTCTARYIMKYLTSVAVQDCHGVTASTTTDANRIEMKILDSNPILEAFGNASTVHNGNSSRFGKFVQMQYGARNQIVGARLETYLLEKTRVIARGAGERNFHIFYQMLCGANAEEMSLWQLERPEEGSTFNYVGDHSKNHDDDKEGWCVTKDAMSDIGLSFGEQNHVFVMLSAILHLGNVTFEDFEDMSASVVNEKDCSSVRGWQLSARLLGVDPSKMAATLTVRTITASHRRRYSIFHKPCSPQECITRRDCLAKLLYNRIFRWMVEFINVHISTADAAVRTSIGLLDVYGFESLQNNSLEQLCINYTNEKLQQHFVKNFIKLQEEEHIAERLQWLPLAYNDNQESLMLLEGTPGIFTLLNEECRLMRESNSASVADRIVTQLAANRSLVAPPKPSRKCEFVVRHYAGDVVYVTDGMVDKNKDKVPEELTDLLRNSKNVFVSSLFCDSEDNVDDDHARGRPNQKQTVLSKFKESLVGLMSRLERMRPHYIRCIRPNARAAPRDFDSRCVMAQLEACGVLAMVQISKACYPDRISYEEFSLRYRLLLGKTPGSCKSVKTPRQKVNDADKENAGAPSASHSNDGRGSAVKASLSSPCINAGKQKTSRRQTTAILSQEFGEECLTLTDQMQFGRTKVFLKDKMIGKLEASRAILRTRCASVVQRCWRRYVAACQRQQQQQQHEAASRIQAAFRRWKVRRTFVRVCRAAITVQCWWRCLVVTRRIEQQELHRHSSAGDAATTIADKAEIESSGHEEVTLSEGWKSEEGRRHAALGTTSGALMWHSSTRLLSAETCVTLYEALNEVREGGALTYPNLPHLFHRDGLLSVRRMPRVNIRFHTKPNKILKNAHLCPQKEFRCSLLDCLLT</sequence>
<keyword evidence="1 6" id="KW-0547">Nucleotide-binding</keyword>
<dbReference type="Gene3D" id="1.20.5.4820">
    <property type="match status" value="1"/>
</dbReference>
<dbReference type="PANTHER" id="PTHR13140:SF289">
    <property type="entry name" value="UNCONVENTIONAL MYOSIN-XIX"/>
    <property type="match status" value="1"/>
</dbReference>
<feature type="domain" description="Myosin motor" evidence="8">
    <location>
        <begin position="57"/>
        <end position="812"/>
    </location>
</feature>
<dbReference type="Pfam" id="PF00612">
    <property type="entry name" value="IQ"/>
    <property type="match status" value="1"/>
</dbReference>
<evidence type="ECO:0000256" key="2">
    <source>
        <dbReference type="ARBA" id="ARBA00022840"/>
    </source>
</evidence>
<dbReference type="Gene3D" id="1.10.10.820">
    <property type="match status" value="1"/>
</dbReference>
<evidence type="ECO:0000256" key="4">
    <source>
        <dbReference type="ARBA" id="ARBA00023175"/>
    </source>
</evidence>
<feature type="binding site" evidence="6">
    <location>
        <begin position="157"/>
        <end position="164"/>
    </location>
    <ligand>
        <name>ATP</name>
        <dbReference type="ChEBI" id="CHEBI:30616"/>
    </ligand>
</feature>
<proteinExistence type="inferred from homology"/>
<dbReference type="InterPro" id="IPR027417">
    <property type="entry name" value="P-loop_NTPase"/>
</dbReference>
<protein>
    <submittedName>
        <fullName evidence="10">Unconventional myosin-XIX-like isoform X1</fullName>
    </submittedName>
</protein>
<dbReference type="PRINTS" id="PR00193">
    <property type="entry name" value="MYOSINHEAVY"/>
</dbReference>
<dbReference type="Gene3D" id="1.20.58.530">
    <property type="match status" value="1"/>
</dbReference>
<evidence type="ECO:0000256" key="5">
    <source>
        <dbReference type="ARBA" id="ARBA00023203"/>
    </source>
</evidence>
<keyword evidence="2 6" id="KW-0067">ATP-binding</keyword>
<feature type="region of interest" description="Disordered" evidence="7">
    <location>
        <begin position="716"/>
        <end position="751"/>
    </location>
</feature>